<organism evidence="1 2">
    <name type="scientific">Winogradskyella litoriviva</name>
    <dbReference type="NCBI Taxonomy" id="1220182"/>
    <lineage>
        <taxon>Bacteria</taxon>
        <taxon>Pseudomonadati</taxon>
        <taxon>Bacteroidota</taxon>
        <taxon>Flavobacteriia</taxon>
        <taxon>Flavobacteriales</taxon>
        <taxon>Flavobacteriaceae</taxon>
        <taxon>Winogradskyella</taxon>
    </lineage>
</organism>
<dbReference type="EMBL" id="JABRWQ010000004">
    <property type="protein sequence ID" value="NRD23675.1"/>
    <property type="molecule type" value="Genomic_DNA"/>
</dbReference>
<sequence length="224" mass="26013">MKSFYTFLTFKKHDITTFTSTNKEVMSKLLSKCFILLILLPLSFTAMSQDSIQKSIVKADSTWSTEIIPFPVDWLPKLTFEGFEELRFSPNWNNPEHEEFWSIVMAWQVETTSKIPLEAIAFNFNHYFTELMHPNHWSQEFPDPKLELKALETPENGAQFKGHITIFDGFHTGEIITLNILGYQTFCETAEQAVILFKLSPKNFDTPIWEELNAVVINEDDCKD</sequence>
<keyword evidence="2" id="KW-1185">Reference proteome</keyword>
<evidence type="ECO:0000313" key="1">
    <source>
        <dbReference type="EMBL" id="NRD23675.1"/>
    </source>
</evidence>
<evidence type="ECO:0000313" key="2">
    <source>
        <dbReference type="Proteomes" id="UP000805085"/>
    </source>
</evidence>
<gene>
    <name evidence="1" type="ORF">HNV10_10510</name>
</gene>
<dbReference type="Proteomes" id="UP000805085">
    <property type="component" value="Unassembled WGS sequence"/>
</dbReference>
<name>A0ABX2E5E4_9FLAO</name>
<proteinExistence type="predicted"/>
<reference evidence="1 2" key="1">
    <citation type="journal article" date="2015" name="Int. J. Syst. Evol. Microbiol.">
        <title>Winogradskyella litoriviva sp. nov., isolated from coastal seawater.</title>
        <authorList>
            <person name="Nedashkovskaya O.I."/>
            <person name="Kukhlevskiy A.D."/>
            <person name="Zhukova N.V."/>
            <person name="Kim S.J."/>
            <person name="Rhee S.K."/>
            <person name="Mikhailov V.V."/>
        </authorList>
    </citation>
    <scope>NUCLEOTIDE SEQUENCE [LARGE SCALE GENOMIC DNA]</scope>
    <source>
        <strain evidence="1 2">KMM6491</strain>
    </source>
</reference>
<accession>A0ABX2E5E4</accession>
<protein>
    <submittedName>
        <fullName evidence="1">Uncharacterized protein</fullName>
    </submittedName>
</protein>
<comment type="caution">
    <text evidence="1">The sequence shown here is derived from an EMBL/GenBank/DDBJ whole genome shotgun (WGS) entry which is preliminary data.</text>
</comment>
<dbReference type="RefSeq" id="WP_173301306.1">
    <property type="nucleotide sequence ID" value="NZ_JABRWQ010000004.1"/>
</dbReference>